<reference evidence="4 5" key="1">
    <citation type="submission" date="2015-03" db="EMBL/GenBank/DDBJ databases">
        <title>Draft genome sequence of Elstera litoralis.</title>
        <authorList>
            <person name="Rahalkar M.C."/>
            <person name="Dhakephalkar P.K."/>
            <person name="Pore S.D."/>
            <person name="Arora P."/>
            <person name="Kapse N.G."/>
            <person name="Pandit P.S."/>
        </authorList>
    </citation>
    <scope>NUCLEOTIDE SEQUENCE [LARGE SCALE GENOMIC DNA]</scope>
    <source>
        <strain evidence="4 5">Dia-1</strain>
    </source>
</reference>
<comment type="caution">
    <text evidence="4">The sequence shown here is derived from an EMBL/GenBank/DDBJ whole genome shotgun (WGS) entry which is preliminary data.</text>
</comment>
<dbReference type="SUPFAM" id="SSF46565">
    <property type="entry name" value="Chaperone J-domain"/>
    <property type="match status" value="1"/>
</dbReference>
<proteinExistence type="predicted"/>
<evidence type="ECO:0000313" key="4">
    <source>
        <dbReference type="EMBL" id="KJV08559.1"/>
    </source>
</evidence>
<dbReference type="PATRIC" id="fig|552518.3.peg.3407"/>
<keyword evidence="1" id="KW-0143">Chaperone</keyword>
<protein>
    <recommendedName>
        <fullName evidence="3">J domain-containing protein</fullName>
    </recommendedName>
</protein>
<dbReference type="PANTHER" id="PTHR44145:SF3">
    <property type="entry name" value="DNAJ HOMOLOG SUBFAMILY A MEMBER 3, MITOCHONDRIAL"/>
    <property type="match status" value="1"/>
</dbReference>
<gene>
    <name evidence="4" type="ORF">VZ95_17025</name>
</gene>
<dbReference type="SMART" id="SM00271">
    <property type="entry name" value="DnaJ"/>
    <property type="match status" value="1"/>
</dbReference>
<feature type="compositionally biased region" description="Low complexity" evidence="2">
    <location>
        <begin position="94"/>
        <end position="115"/>
    </location>
</feature>
<feature type="domain" description="J" evidence="3">
    <location>
        <begin position="147"/>
        <end position="205"/>
    </location>
</feature>
<evidence type="ECO:0000256" key="2">
    <source>
        <dbReference type="SAM" id="MobiDB-lite"/>
    </source>
</evidence>
<dbReference type="AlphaFoldDB" id="A0A0F3ISK1"/>
<dbReference type="EMBL" id="LAJY01000536">
    <property type="protein sequence ID" value="KJV08559.1"/>
    <property type="molecule type" value="Genomic_DNA"/>
</dbReference>
<dbReference type="InterPro" id="IPR051938">
    <property type="entry name" value="Apopto_cytoskel_mod"/>
</dbReference>
<dbReference type="Gene3D" id="1.10.287.110">
    <property type="entry name" value="DnaJ domain"/>
    <property type="match status" value="1"/>
</dbReference>
<name>A0A0F3ISK1_9PROT</name>
<accession>A0A0F3ISK1</accession>
<evidence type="ECO:0000259" key="3">
    <source>
        <dbReference type="PROSITE" id="PS50076"/>
    </source>
</evidence>
<dbReference type="CDD" id="cd06257">
    <property type="entry name" value="DnaJ"/>
    <property type="match status" value="1"/>
</dbReference>
<feature type="region of interest" description="Disordered" evidence="2">
    <location>
        <begin position="1"/>
        <end position="37"/>
    </location>
</feature>
<organism evidence="4 5">
    <name type="scientific">Elstera litoralis</name>
    <dbReference type="NCBI Taxonomy" id="552518"/>
    <lineage>
        <taxon>Bacteria</taxon>
        <taxon>Pseudomonadati</taxon>
        <taxon>Pseudomonadota</taxon>
        <taxon>Alphaproteobacteria</taxon>
        <taxon>Rhodospirillales</taxon>
        <taxon>Rhodospirillaceae</taxon>
        <taxon>Elstera</taxon>
    </lineage>
</organism>
<keyword evidence="5" id="KW-1185">Reference proteome</keyword>
<dbReference type="Proteomes" id="UP000033774">
    <property type="component" value="Unassembled WGS sequence"/>
</dbReference>
<feature type="region of interest" description="Disordered" evidence="2">
    <location>
        <begin position="78"/>
        <end position="115"/>
    </location>
</feature>
<dbReference type="RefSeq" id="WP_045776919.1">
    <property type="nucleotide sequence ID" value="NZ_LAJY01000536.1"/>
</dbReference>
<dbReference type="PROSITE" id="PS50076">
    <property type="entry name" value="DNAJ_2"/>
    <property type="match status" value="1"/>
</dbReference>
<dbReference type="OrthoDB" id="9786294at2"/>
<dbReference type="PRINTS" id="PR00625">
    <property type="entry name" value="JDOMAIN"/>
</dbReference>
<evidence type="ECO:0000256" key="1">
    <source>
        <dbReference type="ARBA" id="ARBA00023186"/>
    </source>
</evidence>
<dbReference type="InterPro" id="IPR001623">
    <property type="entry name" value="DnaJ_domain"/>
</dbReference>
<dbReference type="PANTHER" id="PTHR44145">
    <property type="entry name" value="DNAJ HOMOLOG SUBFAMILY A MEMBER 3, MITOCHONDRIAL"/>
    <property type="match status" value="1"/>
</dbReference>
<dbReference type="InterPro" id="IPR036869">
    <property type="entry name" value="J_dom_sf"/>
</dbReference>
<evidence type="ECO:0000313" key="5">
    <source>
        <dbReference type="Proteomes" id="UP000033774"/>
    </source>
</evidence>
<dbReference type="Pfam" id="PF00226">
    <property type="entry name" value="DnaJ"/>
    <property type="match status" value="1"/>
</dbReference>
<sequence length="205" mass="23152">MAPRRPSRFSTSFFEEPEAPPTRRCEHHDCPQPGDYRAPRSRIDLNSYYWFCLDHVREYNLAWNYYAGMSPEEIEAEVRTDSTWNRPTWPFGQSKGAPGAKPTGPRTAGGPRPGGRTRFTDGFGFFDDDSADDAAAARGSASPEETKAMAIFNLSHPITLSDVKMRYKELVKRHHPDANGGDKAAEERFKLITQAYTVLRSFVTE</sequence>
<feature type="compositionally biased region" description="Basic and acidic residues" evidence="2">
    <location>
        <begin position="21"/>
        <end position="30"/>
    </location>
</feature>